<comment type="caution">
    <text evidence="3">The sequence shown here is derived from an EMBL/GenBank/DDBJ whole genome shotgun (WGS) entry which is preliminary data.</text>
</comment>
<dbReference type="SUPFAM" id="SSF54427">
    <property type="entry name" value="NTF2-like"/>
    <property type="match status" value="1"/>
</dbReference>
<dbReference type="EMBL" id="JAERRJ010000008">
    <property type="protein sequence ID" value="MBL1076879.1"/>
    <property type="molecule type" value="Genomic_DNA"/>
</dbReference>
<organism evidence="3 4">
    <name type="scientific">Nocardia acididurans</name>
    <dbReference type="NCBI Taxonomy" id="2802282"/>
    <lineage>
        <taxon>Bacteria</taxon>
        <taxon>Bacillati</taxon>
        <taxon>Actinomycetota</taxon>
        <taxon>Actinomycetes</taxon>
        <taxon>Mycobacteriales</taxon>
        <taxon>Nocardiaceae</taxon>
        <taxon>Nocardia</taxon>
    </lineage>
</organism>
<dbReference type="InterPro" id="IPR037401">
    <property type="entry name" value="SnoaL-like"/>
</dbReference>
<dbReference type="Proteomes" id="UP000602198">
    <property type="component" value="Unassembled WGS sequence"/>
</dbReference>
<evidence type="ECO:0000313" key="4">
    <source>
        <dbReference type="Proteomes" id="UP000602198"/>
    </source>
</evidence>
<gene>
    <name evidence="3" type="ORF">JK358_21015</name>
</gene>
<evidence type="ECO:0000313" key="3">
    <source>
        <dbReference type="EMBL" id="MBL1076879.1"/>
    </source>
</evidence>
<dbReference type="InterPro" id="IPR032710">
    <property type="entry name" value="NTF2-like_dom_sf"/>
</dbReference>
<evidence type="ECO:0000256" key="1">
    <source>
        <dbReference type="SAM" id="MobiDB-lite"/>
    </source>
</evidence>
<name>A0ABS1M9I7_9NOCA</name>
<dbReference type="Gene3D" id="3.10.450.50">
    <property type="match status" value="1"/>
</dbReference>
<dbReference type="Pfam" id="PF13474">
    <property type="entry name" value="SnoaL_3"/>
    <property type="match status" value="1"/>
</dbReference>
<feature type="domain" description="SnoaL-like" evidence="2">
    <location>
        <begin position="8"/>
        <end position="129"/>
    </location>
</feature>
<protein>
    <submittedName>
        <fullName evidence="3">Nuclear transport factor 2 family protein</fullName>
    </submittedName>
</protein>
<accession>A0ABS1M9I7</accession>
<sequence length="200" mass="22056">MTSNDPRIRALLEARAEAQRSKDIDRLMSFYAPDIVYYDAVAPLRFTGTDAVRRNFVRWFDGYTGRIGLETHDLTIVTADDVAFASMLHLDSGERRGGIELPIWVRETVCLQRSEDTWAITHEHISIPINPANFQVWFASGKDAPARRGGRSILGLLATSLLTRFRTGPGDRRRVRGVVAGQSPVEPPTGGAAPTHADAG</sequence>
<keyword evidence="4" id="KW-1185">Reference proteome</keyword>
<proteinExistence type="predicted"/>
<reference evidence="3 4" key="1">
    <citation type="submission" date="2021-01" db="EMBL/GenBank/DDBJ databases">
        <title>WGS of actinomycetes isolated from Thailand.</title>
        <authorList>
            <person name="Thawai C."/>
        </authorList>
    </citation>
    <scope>NUCLEOTIDE SEQUENCE [LARGE SCALE GENOMIC DNA]</scope>
    <source>
        <strain evidence="3 4">LPG 2</strain>
    </source>
</reference>
<evidence type="ECO:0000259" key="2">
    <source>
        <dbReference type="Pfam" id="PF13474"/>
    </source>
</evidence>
<feature type="region of interest" description="Disordered" evidence="1">
    <location>
        <begin position="180"/>
        <end position="200"/>
    </location>
</feature>